<feature type="domain" description="Signal transduction histidine kinase internal region" evidence="1">
    <location>
        <begin position="849"/>
        <end position="927"/>
    </location>
</feature>
<dbReference type="SUPFAM" id="SSF101898">
    <property type="entry name" value="NHL repeat"/>
    <property type="match status" value="1"/>
</dbReference>
<keyword evidence="3" id="KW-0418">Kinase</keyword>
<organism evidence="3 4">
    <name type="scientific">Sphingobacterium multivorum</name>
    <dbReference type="NCBI Taxonomy" id="28454"/>
    <lineage>
        <taxon>Bacteria</taxon>
        <taxon>Pseudomonadati</taxon>
        <taxon>Bacteroidota</taxon>
        <taxon>Sphingobacteriia</taxon>
        <taxon>Sphingobacteriales</taxon>
        <taxon>Sphingobacteriaceae</taxon>
        <taxon>Sphingobacterium</taxon>
    </lineage>
</organism>
<sequence length="1055" mass="120177">MANVKLLIRLFVFVMFTLSRGLAQERIYNFLHFTSREGLPSDKVRDAAVDEKGLVWITTGKGLCYFDGNTFFPVSFTQNSDFSYDLGNLSIGSNNKIWVASYNRGLISYDRSKPQHEAWTSYSAKAAYGDVEKHELYAVHESGGKVFFGGQETDLQILDPVSGRISVVKLAPAAYVTIFRIQEDQHGILWIGTRYHGLFSYEPNSGKTVHYDLSNKGENAVTGICRAGEQVFAAYYNHDLIRLLPQKKRIEQRNILSIGRNVAHYDNNIADVSFFSEENKILAAHSGGKLYSYDLYHKEVVEIPWNRAVPEGSAVKINRIVSIQGGYFICSDHGLFYYSKKLNLIKDLIRTKTDPIQHILKVGDKKWYVSKAQIGELSPDFQLRLSAFSLNNLKISQLVAIGIYIYISTVDSGIYVFDTMRKELRALKIVGNSFGLERADCNSVIWDSVKGRDILWIGSWNSGLYQYDLSTNRVVLYNKENGLIDHKVITLGKDSSGSLWLGMDGFGAVKVVDKVNMKFINFKHQRQSGESLAANTVFSFLLDIDRHFWYSSSQQGIGMIVEQPGKTRFLQANDRNRFPLFYAHTLKNDIKGRIWMNTRDGVMIFDPTSKTFLQLGAGQGIFPPERFSTHSFYFDSDVLVWMTDKGLIKGPMAEIGNKTENMPPVISAFRILNRDNTYRLVNGKIALQPDENTFSFQFAVPGQLADKTLRFSYKLEGVDREWIDSDAIQQAVYSNIAGGDYRFVLRVGDQDGNWSKAQLGIPVSVKLLWYQGLWFKIGLVSFVFLAVVLILIYRLAHQAKINRMQQEFSLTLQHELKQNECKIREQSEILEMEKEKKLASEFRQQLYESELKAIRSQMNPHFIFNILNSIEAYVVENDAVQASKLIQKFATLSRVVLENSQFSKVTIASELQLVKLYLDLEQERFDHIFTYSIQSDERLIKSNKKIPSMLIQPIVENAVHHGMRHLHDKKGKILIRTALKGKEIRIEILDNGVGFDQFPKTGNNNFKSTSFGLKGVQERLRMLSSDELAESASLTIDKKPDEEDFTVRITITLPL</sequence>
<dbReference type="AlphaFoldDB" id="A0A2X2JKH8"/>
<dbReference type="InterPro" id="IPR015943">
    <property type="entry name" value="WD40/YVTN_repeat-like_dom_sf"/>
</dbReference>
<name>A0A2X2JKH8_SPHMU</name>
<dbReference type="GO" id="GO:0016020">
    <property type="term" value="C:membrane"/>
    <property type="evidence" value="ECO:0007669"/>
    <property type="project" value="InterPro"/>
</dbReference>
<dbReference type="RefSeq" id="WP_112375927.1">
    <property type="nucleotide sequence ID" value="NZ_CP069793.1"/>
</dbReference>
<dbReference type="EC" id="2.7.13.3" evidence="3"/>
<dbReference type="PANTHER" id="PTHR34220:SF7">
    <property type="entry name" value="SENSOR HISTIDINE KINASE YPDA"/>
    <property type="match status" value="1"/>
</dbReference>
<dbReference type="GeneID" id="97179479"/>
<dbReference type="Gene3D" id="2.130.10.10">
    <property type="entry name" value="YVTN repeat-like/Quinoprotein amine dehydrogenase"/>
    <property type="match status" value="2"/>
</dbReference>
<gene>
    <name evidence="3" type="primary">yehU_4</name>
    <name evidence="3" type="ORF">NCTC11343_04544</name>
</gene>
<dbReference type="InterPro" id="IPR050640">
    <property type="entry name" value="Bact_2-comp_sensor_kinase"/>
</dbReference>
<dbReference type="PANTHER" id="PTHR34220">
    <property type="entry name" value="SENSOR HISTIDINE KINASE YPDA"/>
    <property type="match status" value="1"/>
</dbReference>
<accession>A0A2X2JKH8</accession>
<dbReference type="GO" id="GO:0000155">
    <property type="term" value="F:phosphorelay sensor kinase activity"/>
    <property type="evidence" value="ECO:0007669"/>
    <property type="project" value="InterPro"/>
</dbReference>
<dbReference type="InterPro" id="IPR011047">
    <property type="entry name" value="Quinoprotein_ADH-like_sf"/>
</dbReference>
<evidence type="ECO:0000313" key="3">
    <source>
        <dbReference type="EMBL" id="SPZ92511.1"/>
    </source>
</evidence>
<dbReference type="Pfam" id="PF07495">
    <property type="entry name" value="Y_Y_Y"/>
    <property type="match status" value="1"/>
</dbReference>
<dbReference type="SUPFAM" id="SSF50998">
    <property type="entry name" value="Quinoprotein alcohol dehydrogenase-like"/>
    <property type="match status" value="1"/>
</dbReference>
<keyword evidence="3" id="KW-0808">Transferase</keyword>
<dbReference type="InterPro" id="IPR013783">
    <property type="entry name" value="Ig-like_fold"/>
</dbReference>
<dbReference type="Proteomes" id="UP000251241">
    <property type="component" value="Unassembled WGS sequence"/>
</dbReference>
<dbReference type="Pfam" id="PF06580">
    <property type="entry name" value="His_kinase"/>
    <property type="match status" value="1"/>
</dbReference>
<dbReference type="SUPFAM" id="SSF55874">
    <property type="entry name" value="ATPase domain of HSP90 chaperone/DNA topoisomerase II/histidine kinase"/>
    <property type="match status" value="1"/>
</dbReference>
<dbReference type="InterPro" id="IPR010559">
    <property type="entry name" value="Sig_transdc_His_kin_internal"/>
</dbReference>
<evidence type="ECO:0000259" key="1">
    <source>
        <dbReference type="Pfam" id="PF06580"/>
    </source>
</evidence>
<dbReference type="InterPro" id="IPR036890">
    <property type="entry name" value="HATPase_C_sf"/>
</dbReference>
<dbReference type="EMBL" id="UAUU01000011">
    <property type="protein sequence ID" value="SPZ92511.1"/>
    <property type="molecule type" value="Genomic_DNA"/>
</dbReference>
<dbReference type="InterPro" id="IPR011123">
    <property type="entry name" value="Y_Y_Y"/>
</dbReference>
<feature type="domain" description="Two component regulator three Y" evidence="2">
    <location>
        <begin position="708"/>
        <end position="758"/>
    </location>
</feature>
<protein>
    <submittedName>
        <fullName evidence="3">Probable sensor-like histidine kinase YehU</fullName>
        <ecNumber evidence="3">2.7.13.3</ecNumber>
    </submittedName>
</protein>
<proteinExistence type="predicted"/>
<reference evidence="3 4" key="1">
    <citation type="submission" date="2018-06" db="EMBL/GenBank/DDBJ databases">
        <authorList>
            <consortium name="Pathogen Informatics"/>
            <person name="Doyle S."/>
        </authorList>
    </citation>
    <scope>NUCLEOTIDE SEQUENCE [LARGE SCALE GENOMIC DNA]</scope>
    <source>
        <strain evidence="3 4">NCTC11343</strain>
    </source>
</reference>
<evidence type="ECO:0000259" key="2">
    <source>
        <dbReference type="Pfam" id="PF07495"/>
    </source>
</evidence>
<dbReference type="Gene3D" id="3.30.565.10">
    <property type="entry name" value="Histidine kinase-like ATPase, C-terminal domain"/>
    <property type="match status" value="1"/>
</dbReference>
<dbReference type="Gene3D" id="2.60.40.10">
    <property type="entry name" value="Immunoglobulins"/>
    <property type="match status" value="1"/>
</dbReference>
<evidence type="ECO:0000313" key="4">
    <source>
        <dbReference type="Proteomes" id="UP000251241"/>
    </source>
</evidence>